<accession>A0ABS8VLF6</accession>
<evidence type="ECO:0000313" key="1">
    <source>
        <dbReference type="EMBL" id="MCE0480629.1"/>
    </source>
</evidence>
<gene>
    <name evidence="1" type="ORF">HAX54_037648</name>
</gene>
<protein>
    <submittedName>
        <fullName evidence="1">Uncharacterized protein</fullName>
    </submittedName>
</protein>
<dbReference type="Proteomes" id="UP000823775">
    <property type="component" value="Unassembled WGS sequence"/>
</dbReference>
<evidence type="ECO:0000313" key="2">
    <source>
        <dbReference type="Proteomes" id="UP000823775"/>
    </source>
</evidence>
<keyword evidence="2" id="KW-1185">Reference proteome</keyword>
<name>A0ABS8VLF6_DATST</name>
<reference evidence="1 2" key="1">
    <citation type="journal article" date="2021" name="BMC Genomics">
        <title>Datura genome reveals duplications of psychoactive alkaloid biosynthetic genes and high mutation rate following tissue culture.</title>
        <authorList>
            <person name="Rajewski A."/>
            <person name="Carter-House D."/>
            <person name="Stajich J."/>
            <person name="Litt A."/>
        </authorList>
    </citation>
    <scope>NUCLEOTIDE SEQUENCE [LARGE SCALE GENOMIC DNA]</scope>
    <source>
        <strain evidence="1">AR-01</strain>
    </source>
</reference>
<comment type="caution">
    <text evidence="1">The sequence shown here is derived from an EMBL/GenBank/DDBJ whole genome shotgun (WGS) entry which is preliminary data.</text>
</comment>
<organism evidence="1 2">
    <name type="scientific">Datura stramonium</name>
    <name type="common">Jimsonweed</name>
    <name type="synonym">Common thornapple</name>
    <dbReference type="NCBI Taxonomy" id="4076"/>
    <lineage>
        <taxon>Eukaryota</taxon>
        <taxon>Viridiplantae</taxon>
        <taxon>Streptophyta</taxon>
        <taxon>Embryophyta</taxon>
        <taxon>Tracheophyta</taxon>
        <taxon>Spermatophyta</taxon>
        <taxon>Magnoliopsida</taxon>
        <taxon>eudicotyledons</taxon>
        <taxon>Gunneridae</taxon>
        <taxon>Pentapetalae</taxon>
        <taxon>asterids</taxon>
        <taxon>lamiids</taxon>
        <taxon>Solanales</taxon>
        <taxon>Solanaceae</taxon>
        <taxon>Solanoideae</taxon>
        <taxon>Datureae</taxon>
        <taxon>Datura</taxon>
    </lineage>
</organism>
<dbReference type="EMBL" id="JACEIK010005058">
    <property type="protein sequence ID" value="MCE0480629.1"/>
    <property type="molecule type" value="Genomic_DNA"/>
</dbReference>
<sequence length="81" mass="8944">MGRHEGDGPPHTASPVASYISSGLTLFLMVHHRHHQNNIFLCNHCLSLTVDEDDATTGSMMVDNIEDVHNQDFSPDDNNDA</sequence>
<proteinExistence type="predicted"/>